<protein>
    <submittedName>
        <fullName evidence="1">Uncharacterized protein</fullName>
    </submittedName>
</protein>
<dbReference type="Proteomes" id="UP000022272">
    <property type="component" value="Unassembled WGS sequence"/>
</dbReference>
<name>A0A016BTN0_BACFG</name>
<organism evidence="1 2">
    <name type="scientific">Bacteroides fragilis str. 2-F-2 #4</name>
    <dbReference type="NCBI Taxonomy" id="1339280"/>
    <lineage>
        <taxon>Bacteria</taxon>
        <taxon>Pseudomonadati</taxon>
        <taxon>Bacteroidota</taxon>
        <taxon>Bacteroidia</taxon>
        <taxon>Bacteroidales</taxon>
        <taxon>Bacteroidaceae</taxon>
        <taxon>Bacteroides</taxon>
    </lineage>
</organism>
<gene>
    <name evidence="1" type="ORF">M076_2724</name>
</gene>
<dbReference type="PATRIC" id="fig|1339280.3.peg.2597"/>
<sequence>MPFRPFPAVWLACKISPAKEAERLRKQGEEKSKFNKLKI</sequence>
<evidence type="ECO:0000313" key="2">
    <source>
        <dbReference type="Proteomes" id="UP000022272"/>
    </source>
</evidence>
<dbReference type="AlphaFoldDB" id="A0A016BTN0"/>
<accession>A0A016BTN0</accession>
<dbReference type="EMBL" id="JGDM01000068">
    <property type="protein sequence ID" value="EXZ43971.1"/>
    <property type="molecule type" value="Genomic_DNA"/>
</dbReference>
<evidence type="ECO:0000313" key="1">
    <source>
        <dbReference type="EMBL" id="EXZ43971.1"/>
    </source>
</evidence>
<proteinExistence type="predicted"/>
<comment type="caution">
    <text evidence="1">The sequence shown here is derived from an EMBL/GenBank/DDBJ whole genome shotgun (WGS) entry which is preliminary data.</text>
</comment>
<reference evidence="1 2" key="1">
    <citation type="submission" date="2014-02" db="EMBL/GenBank/DDBJ databases">
        <authorList>
            <person name="Sears C."/>
            <person name="Carroll K."/>
            <person name="Sack B.R."/>
            <person name="Qadri F."/>
            <person name="Myers L.L."/>
            <person name="Chung G.-T."/>
            <person name="Escheverria P."/>
            <person name="Fraser C.M."/>
            <person name="Sadzewicz L."/>
            <person name="Shefchek K.A."/>
            <person name="Tallon L."/>
            <person name="Das S.P."/>
            <person name="Daugherty S."/>
            <person name="Mongodin E.F."/>
        </authorList>
    </citation>
    <scope>NUCLEOTIDE SEQUENCE [LARGE SCALE GENOMIC DNA]</scope>
    <source>
        <strain evidence="1 2">2-F-2 #4</strain>
    </source>
</reference>